<sequence>MLKKLGLNCRLHELTVLLAVSAVIILNGCALKGQTSKTFYPEYYAAKRLQNQDIVKLRELTVHPDLFIADSATLLLGSYYLYYGDKNYGRLLIDKSYNSKNLDEEMSIFGQLWKMESLIREGEKGAAINMANNIKEMRRTPVYMRVMQIYCNQLGVLVTNDNEINTCINIAIGGKEKFKEVAADTAGEKSPPIMTDNMTYEEYLHAMGIGGAVDNMDTVSSQADMIDEIHINPDAKINLAGGDIFNDVAAGMIYGMGKYDNNYQLEPVTDFAADEESKKDMLLRLNNYELFISGHKSNFGVDWLQLSEIAGELKIVKNKPKAVIITSDQHEAHGRIIADMFKSEGKKAHVVKTSGKYQVELQNILHSDKNRPYVIIIMADEKEILDIIPIAKYWQVNSTIQDVLVMTSYIPEYDITNDQRSYFRGVYILTAAFLAGDEEYIRISTDYKGFYGTPMSGENALGYDIITYINKIVNKDKTGKYITNIDDIINGYAVRTPVLLYADGNKLVEKGKFKPEIEEGTESLPR</sequence>
<dbReference type="KEGG" id="msch:N508_001329"/>
<dbReference type="AlphaFoldDB" id="V2QH35"/>
<reference evidence="1" key="2">
    <citation type="submission" date="2022-05" db="EMBL/GenBank/DDBJ databases">
        <authorList>
            <person name="Proctor A.L."/>
            <person name="Phillips G.J."/>
            <person name="Wannemuehler M.J."/>
        </authorList>
    </citation>
    <scope>NUCLEOTIDE SEQUENCE</scope>
    <source>
        <strain evidence="1">ASF457</strain>
    </source>
</reference>
<organism evidence="1 2">
    <name type="scientific">Mucispirillum schaedleri ASF457</name>
    <dbReference type="NCBI Taxonomy" id="1379858"/>
    <lineage>
        <taxon>Bacteria</taxon>
        <taxon>Pseudomonadati</taxon>
        <taxon>Deferribacterota</taxon>
        <taxon>Deferribacteres</taxon>
        <taxon>Deferribacterales</taxon>
        <taxon>Mucispirillaceae</taxon>
        <taxon>Mucispirillum</taxon>
    </lineage>
</organism>
<dbReference type="InterPro" id="IPR028082">
    <property type="entry name" value="Peripla_BP_I"/>
</dbReference>
<protein>
    <submittedName>
        <fullName evidence="1">Uncharacterized protein</fullName>
    </submittedName>
</protein>
<dbReference type="EMBL" id="CP097562">
    <property type="protein sequence ID" value="USF24246.1"/>
    <property type="molecule type" value="Genomic_DNA"/>
</dbReference>
<keyword evidence="2" id="KW-1185">Reference proteome</keyword>
<reference evidence="1" key="1">
    <citation type="journal article" date="2014" name="Genome Announc.">
        <title>Draft genome sequences of the altered schaedler flora, a defined bacterial community from gnotobiotic mice.</title>
        <authorList>
            <person name="Wannemuehler M.J."/>
            <person name="Overstreet A.M."/>
            <person name="Ward D.V."/>
            <person name="Phillips G.J."/>
        </authorList>
    </citation>
    <scope>NUCLEOTIDE SEQUENCE</scope>
    <source>
        <strain evidence="1">ASF457</strain>
    </source>
</reference>
<name>V2QH35_9BACT</name>
<evidence type="ECO:0000313" key="1">
    <source>
        <dbReference type="EMBL" id="USF24246.1"/>
    </source>
</evidence>
<reference evidence="1" key="3">
    <citation type="submission" date="2022-06" db="EMBL/GenBank/DDBJ databases">
        <title>Resources to Facilitate Use of the Altered Schaedler Flora (ASF) Mouse Model to Study Microbiome Function.</title>
        <authorList>
            <person name="Proctor A."/>
            <person name="Parvinroo S."/>
            <person name="Richie T."/>
            <person name="Jia X."/>
            <person name="Lee S.T.M."/>
            <person name="Karp P.D."/>
            <person name="Paley S."/>
            <person name="Kostic A.D."/>
            <person name="Pierre J.F."/>
            <person name="Wannemuehler M.J."/>
            <person name="Phillips G.J."/>
        </authorList>
    </citation>
    <scope>NUCLEOTIDE SEQUENCE</scope>
    <source>
        <strain evidence="1">ASF457</strain>
    </source>
</reference>
<dbReference type="Proteomes" id="UP000017429">
    <property type="component" value="Chromosome"/>
</dbReference>
<dbReference type="SUPFAM" id="SSF53822">
    <property type="entry name" value="Periplasmic binding protein-like I"/>
    <property type="match status" value="1"/>
</dbReference>
<gene>
    <name evidence="1" type="ORF">N508_001329</name>
</gene>
<proteinExistence type="predicted"/>
<evidence type="ECO:0000313" key="2">
    <source>
        <dbReference type="Proteomes" id="UP000017429"/>
    </source>
</evidence>
<dbReference type="RefSeq" id="WP_023275614.1">
    <property type="nucleotide sequence ID" value="NZ_CP097562.1"/>
</dbReference>
<accession>V2QH35</accession>